<dbReference type="GO" id="GO:0006189">
    <property type="term" value="P:'de novo' IMP biosynthetic process"/>
    <property type="evidence" value="ECO:0007669"/>
    <property type="project" value="UniProtKB-UniPathway"/>
</dbReference>
<protein>
    <recommendedName>
        <fullName evidence="5">Phosphoribosylformylglycinamidine cyclo-ligase</fullName>
        <ecNumber evidence="4">6.3.3.1</ecNumber>
    </recommendedName>
    <alternativeName>
        <fullName evidence="12">AIR synthase</fullName>
    </alternativeName>
    <alternativeName>
        <fullName evidence="13">AIRS</fullName>
    </alternativeName>
    <alternativeName>
        <fullName evidence="11">Phosphoribosyl-aminoimidazole synthetase</fullName>
    </alternativeName>
</protein>
<comment type="subcellular location">
    <subcellularLocation>
        <location evidence="1">Cytoplasm</location>
    </subcellularLocation>
</comment>
<keyword evidence="9" id="KW-0658">Purine biosynthesis</keyword>
<evidence type="ECO:0000256" key="14">
    <source>
        <dbReference type="ARBA" id="ARBA00049057"/>
    </source>
</evidence>
<dbReference type="AlphaFoldDB" id="A0A382DN46"/>
<dbReference type="InterPro" id="IPR016188">
    <property type="entry name" value="PurM-like_N"/>
</dbReference>
<evidence type="ECO:0000256" key="6">
    <source>
        <dbReference type="ARBA" id="ARBA00022490"/>
    </source>
</evidence>
<dbReference type="UniPathway" id="UPA00074">
    <property type="reaction ID" value="UER00129"/>
</dbReference>
<dbReference type="Gene3D" id="3.90.650.10">
    <property type="entry name" value="PurM-like C-terminal domain"/>
    <property type="match status" value="1"/>
</dbReference>
<dbReference type="FunFam" id="3.90.650.10:FF:000011">
    <property type="entry name" value="Phosphoribosylformylglycinamidine cyclo-ligase"/>
    <property type="match status" value="1"/>
</dbReference>
<dbReference type="InterPro" id="IPR004733">
    <property type="entry name" value="PurM_cligase"/>
</dbReference>
<dbReference type="Gene3D" id="3.30.1330.10">
    <property type="entry name" value="PurM-like, N-terminal domain"/>
    <property type="match status" value="1"/>
</dbReference>
<evidence type="ECO:0000256" key="10">
    <source>
        <dbReference type="ARBA" id="ARBA00022840"/>
    </source>
</evidence>
<keyword evidence="6" id="KW-0963">Cytoplasm</keyword>
<evidence type="ECO:0000256" key="1">
    <source>
        <dbReference type="ARBA" id="ARBA00004496"/>
    </source>
</evidence>
<evidence type="ECO:0000256" key="12">
    <source>
        <dbReference type="ARBA" id="ARBA00032931"/>
    </source>
</evidence>
<dbReference type="Pfam" id="PF00586">
    <property type="entry name" value="AIRS"/>
    <property type="match status" value="1"/>
</dbReference>
<dbReference type="Pfam" id="PF02769">
    <property type="entry name" value="AIRS_C"/>
    <property type="match status" value="1"/>
</dbReference>
<keyword evidence="7" id="KW-0436">Ligase</keyword>
<evidence type="ECO:0000256" key="3">
    <source>
        <dbReference type="ARBA" id="ARBA00010280"/>
    </source>
</evidence>
<evidence type="ECO:0000313" key="17">
    <source>
        <dbReference type="EMBL" id="SVB39053.1"/>
    </source>
</evidence>
<keyword evidence="10" id="KW-0067">ATP-binding</keyword>
<evidence type="ECO:0000256" key="11">
    <source>
        <dbReference type="ARBA" id="ARBA00031908"/>
    </source>
</evidence>
<dbReference type="InterPro" id="IPR036921">
    <property type="entry name" value="PurM-like_N_sf"/>
</dbReference>
<feature type="non-terminal residue" evidence="17">
    <location>
        <position position="1"/>
    </location>
</feature>
<dbReference type="GO" id="GO:0046084">
    <property type="term" value="P:adenine biosynthetic process"/>
    <property type="evidence" value="ECO:0007669"/>
    <property type="project" value="TreeGrafter"/>
</dbReference>
<name>A0A382DN46_9ZZZZ</name>
<proteinExistence type="inferred from homology"/>
<comment type="catalytic activity">
    <reaction evidence="14">
        <text>2-formamido-N(1)-(5-O-phospho-beta-D-ribosyl)acetamidine + ATP = 5-amino-1-(5-phospho-beta-D-ribosyl)imidazole + ADP + phosphate + H(+)</text>
        <dbReference type="Rhea" id="RHEA:23032"/>
        <dbReference type="ChEBI" id="CHEBI:15378"/>
        <dbReference type="ChEBI" id="CHEBI:30616"/>
        <dbReference type="ChEBI" id="CHEBI:43474"/>
        <dbReference type="ChEBI" id="CHEBI:137981"/>
        <dbReference type="ChEBI" id="CHEBI:147287"/>
        <dbReference type="ChEBI" id="CHEBI:456216"/>
        <dbReference type="EC" id="6.3.3.1"/>
    </reaction>
</comment>
<dbReference type="SUPFAM" id="SSF55326">
    <property type="entry name" value="PurM N-terminal domain-like"/>
    <property type="match status" value="1"/>
</dbReference>
<dbReference type="GO" id="GO:0004641">
    <property type="term" value="F:phosphoribosylformylglycinamidine cyclo-ligase activity"/>
    <property type="evidence" value="ECO:0007669"/>
    <property type="project" value="UniProtKB-EC"/>
</dbReference>
<dbReference type="PANTHER" id="PTHR10520:SF12">
    <property type="entry name" value="TRIFUNCTIONAL PURINE BIOSYNTHETIC PROTEIN ADENOSINE-3"/>
    <property type="match status" value="1"/>
</dbReference>
<evidence type="ECO:0000256" key="7">
    <source>
        <dbReference type="ARBA" id="ARBA00022598"/>
    </source>
</evidence>
<feature type="domain" description="PurM-like N-terminal" evidence="15">
    <location>
        <begin position="1"/>
        <end position="71"/>
    </location>
</feature>
<dbReference type="InterPro" id="IPR010918">
    <property type="entry name" value="PurM-like_C_dom"/>
</dbReference>
<dbReference type="GO" id="GO:0005524">
    <property type="term" value="F:ATP binding"/>
    <property type="evidence" value="ECO:0007669"/>
    <property type="project" value="UniProtKB-KW"/>
</dbReference>
<sequence length="254" mass="27408">DLVCVGAEPLFFLDYISVGHLKPKLVESLIEGIAEGCVEAGCSLIGGETAEHPGVMEDDSFDLAGFSVGAVERNKVIDGSNVELGDQIIGIESPNLRSNGFSLVRKVFLEIAGKSLDDSAWKGSESTLGEKLLEPSVIYAPTILNVLKENEVHAIAHITGGGLPENVSRVLGKSFNAVIHQSSWETPRIFSEIQTLGSIDLEEMFRVFNMGIGMILIVPPKSTDQVLEELTKHKKPACVIGEIVEGSRQVEILR</sequence>
<evidence type="ECO:0000256" key="4">
    <source>
        <dbReference type="ARBA" id="ARBA00013047"/>
    </source>
</evidence>
<evidence type="ECO:0000256" key="2">
    <source>
        <dbReference type="ARBA" id="ARBA00004686"/>
    </source>
</evidence>
<dbReference type="InterPro" id="IPR036676">
    <property type="entry name" value="PurM-like_C_sf"/>
</dbReference>
<evidence type="ECO:0000259" key="15">
    <source>
        <dbReference type="Pfam" id="PF00586"/>
    </source>
</evidence>
<evidence type="ECO:0000259" key="16">
    <source>
        <dbReference type="Pfam" id="PF02769"/>
    </source>
</evidence>
<feature type="domain" description="PurM-like C-terminal" evidence="16">
    <location>
        <begin position="85"/>
        <end position="250"/>
    </location>
</feature>
<dbReference type="NCBIfam" id="TIGR00878">
    <property type="entry name" value="purM"/>
    <property type="match status" value="1"/>
</dbReference>
<dbReference type="CDD" id="cd02196">
    <property type="entry name" value="PurM"/>
    <property type="match status" value="1"/>
</dbReference>
<keyword evidence="8" id="KW-0547">Nucleotide-binding</keyword>
<organism evidence="17">
    <name type="scientific">marine metagenome</name>
    <dbReference type="NCBI Taxonomy" id="408172"/>
    <lineage>
        <taxon>unclassified sequences</taxon>
        <taxon>metagenomes</taxon>
        <taxon>ecological metagenomes</taxon>
    </lineage>
</organism>
<dbReference type="GO" id="GO:0005829">
    <property type="term" value="C:cytosol"/>
    <property type="evidence" value="ECO:0007669"/>
    <property type="project" value="TreeGrafter"/>
</dbReference>
<comment type="similarity">
    <text evidence="3">Belongs to the AIR synthase family.</text>
</comment>
<dbReference type="SUPFAM" id="SSF56042">
    <property type="entry name" value="PurM C-terminal domain-like"/>
    <property type="match status" value="1"/>
</dbReference>
<evidence type="ECO:0000256" key="8">
    <source>
        <dbReference type="ARBA" id="ARBA00022741"/>
    </source>
</evidence>
<dbReference type="GO" id="GO:0004637">
    <property type="term" value="F:phosphoribosylamine-glycine ligase activity"/>
    <property type="evidence" value="ECO:0007669"/>
    <property type="project" value="TreeGrafter"/>
</dbReference>
<gene>
    <name evidence="17" type="ORF">METZ01_LOCUS191907</name>
</gene>
<accession>A0A382DN46</accession>
<reference evidence="17" key="1">
    <citation type="submission" date="2018-05" db="EMBL/GenBank/DDBJ databases">
        <authorList>
            <person name="Lanie J.A."/>
            <person name="Ng W.-L."/>
            <person name="Kazmierczak K.M."/>
            <person name="Andrzejewski T.M."/>
            <person name="Davidsen T.M."/>
            <person name="Wayne K.J."/>
            <person name="Tettelin H."/>
            <person name="Glass J.I."/>
            <person name="Rusch D."/>
            <person name="Podicherti R."/>
            <person name="Tsui H.-C.T."/>
            <person name="Winkler M.E."/>
        </authorList>
    </citation>
    <scope>NUCLEOTIDE SEQUENCE</scope>
</reference>
<evidence type="ECO:0000256" key="5">
    <source>
        <dbReference type="ARBA" id="ARBA00020367"/>
    </source>
</evidence>
<dbReference type="PANTHER" id="PTHR10520">
    <property type="entry name" value="TRIFUNCTIONAL PURINE BIOSYNTHETIC PROTEIN ADENOSINE-3-RELATED"/>
    <property type="match status" value="1"/>
</dbReference>
<dbReference type="EC" id="6.3.3.1" evidence="4"/>
<dbReference type="EMBL" id="UINC01039909">
    <property type="protein sequence ID" value="SVB39053.1"/>
    <property type="molecule type" value="Genomic_DNA"/>
</dbReference>
<evidence type="ECO:0000256" key="9">
    <source>
        <dbReference type="ARBA" id="ARBA00022755"/>
    </source>
</evidence>
<comment type="pathway">
    <text evidence="2">Purine metabolism; IMP biosynthesis via de novo pathway; 5-amino-1-(5-phospho-D-ribosyl)imidazole from N(2)-formyl-N(1)-(5-phospho-D-ribosyl)glycinamide: step 2/2.</text>
</comment>
<evidence type="ECO:0000256" key="13">
    <source>
        <dbReference type="ARBA" id="ARBA00033093"/>
    </source>
</evidence>